<dbReference type="PANTHER" id="PTHR33706">
    <property type="entry name" value="MORN VARIANT REPEAT PROTEIN"/>
    <property type="match status" value="1"/>
</dbReference>
<keyword evidence="2" id="KW-1185">Reference proteome</keyword>
<dbReference type="SUPFAM" id="SSF82185">
    <property type="entry name" value="Histone H3 K4-specific methyltransferase SET7/9 N-terminal domain"/>
    <property type="match status" value="5"/>
</dbReference>
<name>A0A5D6V3P6_9BACT</name>
<dbReference type="Pfam" id="PF07661">
    <property type="entry name" value="MORN_2"/>
    <property type="match status" value="11"/>
</dbReference>
<dbReference type="SUPFAM" id="SSF48452">
    <property type="entry name" value="TPR-like"/>
    <property type="match status" value="1"/>
</dbReference>
<dbReference type="InterPro" id="IPR011990">
    <property type="entry name" value="TPR-like_helical_dom_sf"/>
</dbReference>
<dbReference type="PANTHER" id="PTHR33706:SF1">
    <property type="entry name" value="TPR REPEAT PROTEIN"/>
    <property type="match status" value="1"/>
</dbReference>
<dbReference type="Gene3D" id="3.90.930.1">
    <property type="match status" value="2"/>
</dbReference>
<protein>
    <submittedName>
        <fullName evidence="1">Uncharacterized protein</fullName>
    </submittedName>
</protein>
<dbReference type="Proteomes" id="UP000322791">
    <property type="component" value="Unassembled WGS sequence"/>
</dbReference>
<dbReference type="Gene3D" id="1.25.40.10">
    <property type="entry name" value="Tetratricopeptide repeat domain"/>
    <property type="match status" value="2"/>
</dbReference>
<organism evidence="1 2">
    <name type="scientific">Hymenobacter lutimineralis</name>
    <dbReference type="NCBI Taxonomy" id="2606448"/>
    <lineage>
        <taxon>Bacteria</taxon>
        <taxon>Pseudomonadati</taxon>
        <taxon>Bacteroidota</taxon>
        <taxon>Cytophagia</taxon>
        <taxon>Cytophagales</taxon>
        <taxon>Hymenobacteraceae</taxon>
        <taxon>Hymenobacter</taxon>
    </lineage>
</organism>
<evidence type="ECO:0000313" key="1">
    <source>
        <dbReference type="EMBL" id="TYZ09668.1"/>
    </source>
</evidence>
<dbReference type="EMBL" id="VTHL01000009">
    <property type="protein sequence ID" value="TYZ09668.1"/>
    <property type="molecule type" value="Genomic_DNA"/>
</dbReference>
<gene>
    <name evidence="1" type="ORF">FY528_10545</name>
</gene>
<sequence length="1106" mass="123517">MRRITVGGVLLGALLSTSHVGLGQATGPAPLVSSTQALKQGVALHDEGKYATAISSYLAVPSSDTSYALVQAELALSYYANKQYKEAIAASERAILLGHQEPQTFNTLASAQEEELGRDVALKTYQRGLQQYPFSQLLWYNQAITQNAANQPEAAFASLQRSLTLRPMHAGSHLLLGQLAARQQQTAHAMLSLATYLAIEPGGAQSNQVLVLLEQLASHTTQYEEKEKLPATFPNADFEELDQLLDAKIALRKDYTTPVKFDANVVKQLQLLVEKYPAASATPADFWLRMYSPMVETLRNPETRTAFTYLILSSAGDAGGRKWVKSNKSKVDKMIAAVQPALLKLREQQPVSRQGYPAQMPGWFTNEGVLFGLGPGSVVDRAMKPTGAWLLVGERGAVSAEGSFNASHEKNGPWRFYYADGTLEKAVNYDAQGLFTGEYRDYHENGALSVSGSYLAGKPEGPAKVHYYCGAVREARLYKDGQLNGPLESFYPDGKVESRSSFRNDQKHGVETGYYPDGTTEYEYTFVDGRRQGPFTVYYADKKPEKKGSYDFNELHGEYTEYHDNGKVAQTGTYEHGKQTGTWKIYFRNGQLSEVENYDAEGQLHGQYQDYEDDGKLAAEFQYDHGQVTSLTYFDKAGKELSRTVLRKGAGTVRGLYPNGSVAYTGTYLNGKRSGEWRWLRRDGSVRLVRQYQEGKAHGRSEGFYRNGQLESSQEYVEGTLEGPSKEFYLDGVTKSTGYYRNGQQEGQWQDFYADGTLSEEYNLHEGTSQGFDHSYSPTGKLTEERHNLNGRLQSMVAFDSTGQVLDRIALRPDSKGYALHYPGGKTRLNVQLTCYERQGTNTWFSPDGKTSATTGYQRNSPAGISRTYHPNGKVASEGRFVNGRREGEWVAYYATGQLRFKGTYHQGDEEGEWAYYADNGQPDVLYTYQGGELHGSVRQYNLLGELVLERVYEHGELVQFRAQVGGEGKPEGAVQPVPAGPEFALRSQFANGRPAAEEVYRAGMLDGTRTLYYSSGQVYRRSFTRQGSLAGLLTTYYPDGKKLEEEYYLHNELHGRCKYYRPNGTLEREETYRAGEKAGPTVYYDVNGKPLKTEFYWNTYVYGTK</sequence>
<comment type="caution">
    <text evidence="1">The sequence shown here is derived from an EMBL/GenBank/DDBJ whole genome shotgun (WGS) entry which is preliminary data.</text>
</comment>
<dbReference type="InterPro" id="IPR011652">
    <property type="entry name" value="MORN_2"/>
</dbReference>
<dbReference type="AlphaFoldDB" id="A0A5D6V3P6"/>
<evidence type="ECO:0000313" key="2">
    <source>
        <dbReference type="Proteomes" id="UP000322791"/>
    </source>
</evidence>
<reference evidence="1 2" key="1">
    <citation type="submission" date="2019-08" db="EMBL/GenBank/DDBJ databases">
        <authorList>
            <person name="Seo M.-J."/>
        </authorList>
    </citation>
    <scope>NUCLEOTIDE SEQUENCE [LARGE SCALE GENOMIC DNA]</scope>
    <source>
        <strain evidence="1 2">KIGAM108</strain>
    </source>
</reference>
<proteinExistence type="predicted"/>
<dbReference type="Gene3D" id="2.20.110.10">
    <property type="entry name" value="Histone H3 K4-specific methyltransferase SET7/9 N-terminal domain"/>
    <property type="match status" value="6"/>
</dbReference>
<dbReference type="RefSeq" id="WP_149070965.1">
    <property type="nucleotide sequence ID" value="NZ_VTHL01000009.1"/>
</dbReference>
<accession>A0A5D6V3P6</accession>